<dbReference type="KEGG" id="scf:Spaf_0988"/>
<protein>
    <submittedName>
        <fullName evidence="1">Uncharacterized protein</fullName>
    </submittedName>
</protein>
<organism evidence="1 2">
    <name type="scientific">Streptococcus parasanguinis FW213</name>
    <dbReference type="NCBI Taxonomy" id="1114965"/>
    <lineage>
        <taxon>Bacteria</taxon>
        <taxon>Bacillati</taxon>
        <taxon>Bacillota</taxon>
        <taxon>Bacilli</taxon>
        <taxon>Lactobacillales</taxon>
        <taxon>Streptococcaceae</taxon>
        <taxon>Streptococcus</taxon>
    </lineage>
</organism>
<dbReference type="Proteomes" id="UP000002865">
    <property type="component" value="Chromosome"/>
</dbReference>
<accession>I1ZLQ9</accession>
<name>I1ZLQ9_STRPA</name>
<reference evidence="1 2" key="1">
    <citation type="journal article" date="2012" name="PLoS ONE">
        <title>Complete Genome and Transcriptomes of Streptococcus parasanguinis FW213: Phylogenic Relations and Potential Virulence Mechanisms.</title>
        <authorList>
            <person name="Geng J."/>
            <person name="Chiu C.H."/>
            <person name="Tang P."/>
            <person name="Chen Y."/>
            <person name="Shieh H.R."/>
            <person name="Hu S."/>
            <person name="Chen Y.Y."/>
        </authorList>
    </citation>
    <scope>NUCLEOTIDE SEQUENCE [LARGE SCALE GENOMIC DNA]</scope>
    <source>
        <strain evidence="1 2">FW213</strain>
    </source>
</reference>
<dbReference type="AlphaFoldDB" id="I1ZLQ9"/>
<dbReference type="HOGENOM" id="CLU_3240312_0_0_9"/>
<dbReference type="PaxDb" id="1114965-Spaf_0988"/>
<gene>
    <name evidence="1" type="ORF">Spaf_0988</name>
</gene>
<proteinExistence type="predicted"/>
<dbReference type="EMBL" id="CP003122">
    <property type="protein sequence ID" value="AFJ25983.1"/>
    <property type="molecule type" value="Genomic_DNA"/>
</dbReference>
<sequence length="43" mass="4975">MVHFVVLCFFSKAIHDIIRDVFIVYKNGSDYKVVGWQLIGKTS</sequence>
<evidence type="ECO:0000313" key="2">
    <source>
        <dbReference type="Proteomes" id="UP000002865"/>
    </source>
</evidence>
<evidence type="ECO:0000313" key="1">
    <source>
        <dbReference type="EMBL" id="AFJ25983.1"/>
    </source>
</evidence>